<dbReference type="EMBL" id="CP012418">
    <property type="protein sequence ID" value="AOE48905.1"/>
    <property type="molecule type" value="Genomic_DNA"/>
</dbReference>
<feature type="transmembrane region" description="Helical" evidence="1">
    <location>
        <begin position="25"/>
        <end position="45"/>
    </location>
</feature>
<keyword evidence="3" id="KW-1185">Reference proteome</keyword>
<dbReference type="KEGG" id="ksd:KS2013_177"/>
<sequence>MAKKQKVVAKLEAELHKNLLENFKVLRFIYAVSFVIGYRELLIHFRPGVSVSIEFIVGAVILLFLAIRFLWGVGNIRRFVLELIPRNLDKKVDDNGNLRGHLEHVGITRFQWMRIMAFDVPILLCHSFLFFFLAQILVEVDQQTILETKDDYMYKFIRVYASLLLINSIWLNTLKAAGQKRSSESKWMLNNIVFGLFGWLMFIAGWFEWVSATTAFFIAMSAFFINSMLDFYMTGWAYIVGKPG</sequence>
<keyword evidence="1" id="KW-0812">Transmembrane</keyword>
<proteinExistence type="predicted"/>
<feature type="transmembrane region" description="Helical" evidence="1">
    <location>
        <begin position="116"/>
        <end position="137"/>
    </location>
</feature>
<accession>A0A1B3B7Y7</accession>
<keyword evidence="1" id="KW-0472">Membrane</keyword>
<organism evidence="2 3">
    <name type="scientific">Kangiella sediminilitoris</name>
    <dbReference type="NCBI Taxonomy" id="1144748"/>
    <lineage>
        <taxon>Bacteria</taxon>
        <taxon>Pseudomonadati</taxon>
        <taxon>Pseudomonadota</taxon>
        <taxon>Gammaproteobacteria</taxon>
        <taxon>Kangiellales</taxon>
        <taxon>Kangiellaceae</taxon>
        <taxon>Kangiella</taxon>
    </lineage>
</organism>
<keyword evidence="1" id="KW-1133">Transmembrane helix</keyword>
<dbReference type="AlphaFoldDB" id="A0A1B3B7Y7"/>
<feature type="transmembrane region" description="Helical" evidence="1">
    <location>
        <begin position="51"/>
        <end position="71"/>
    </location>
</feature>
<evidence type="ECO:0000256" key="1">
    <source>
        <dbReference type="SAM" id="Phobius"/>
    </source>
</evidence>
<evidence type="ECO:0000313" key="3">
    <source>
        <dbReference type="Proteomes" id="UP000094147"/>
    </source>
</evidence>
<dbReference type="STRING" id="1144748.KS2013_177"/>
<reference evidence="3" key="1">
    <citation type="submission" date="2015-08" db="EMBL/GenBank/DDBJ databases">
        <authorList>
            <person name="Kim K.M."/>
        </authorList>
    </citation>
    <scope>NUCLEOTIDE SEQUENCE [LARGE SCALE GENOMIC DNA]</scope>
    <source>
        <strain evidence="3">KCTC 23892</strain>
    </source>
</reference>
<dbReference type="RefSeq" id="WP_156768944.1">
    <property type="nucleotide sequence ID" value="NZ_CP012418.1"/>
</dbReference>
<protein>
    <submittedName>
        <fullName evidence="2">Uncharacterized protein</fullName>
    </submittedName>
</protein>
<dbReference type="Proteomes" id="UP000094147">
    <property type="component" value="Chromosome"/>
</dbReference>
<feature type="transmembrane region" description="Helical" evidence="1">
    <location>
        <begin position="215"/>
        <end position="239"/>
    </location>
</feature>
<feature type="transmembrane region" description="Helical" evidence="1">
    <location>
        <begin position="189"/>
        <end position="209"/>
    </location>
</feature>
<feature type="transmembrane region" description="Helical" evidence="1">
    <location>
        <begin position="157"/>
        <end position="177"/>
    </location>
</feature>
<evidence type="ECO:0000313" key="2">
    <source>
        <dbReference type="EMBL" id="AOE48905.1"/>
    </source>
</evidence>
<name>A0A1B3B7Y7_9GAMM</name>
<gene>
    <name evidence="2" type="ORF">KS2013_177</name>
</gene>